<evidence type="ECO:0000313" key="2">
    <source>
        <dbReference type="Proteomes" id="UP000019494"/>
    </source>
</evidence>
<dbReference type="EMBL" id="AWQS01000017">
    <property type="protein sequence ID" value="EWT07241.1"/>
    <property type="molecule type" value="Genomic_DNA"/>
</dbReference>
<accession>W9GLV5</accession>
<dbReference type="InterPro" id="IPR014056">
    <property type="entry name" value="TypeIITA-like_toxin_pred"/>
</dbReference>
<dbReference type="AlphaFoldDB" id="W9GLV5"/>
<dbReference type="InterPro" id="IPR009241">
    <property type="entry name" value="HigB-like"/>
</dbReference>
<dbReference type="PATRIC" id="fig|584657.3.peg.791"/>
<dbReference type="InterPro" id="IPR035093">
    <property type="entry name" value="RelE/ParE_toxin_dom_sf"/>
</dbReference>
<dbReference type="Pfam" id="PF05973">
    <property type="entry name" value="Gp49"/>
    <property type="match status" value="1"/>
</dbReference>
<dbReference type="Proteomes" id="UP000019494">
    <property type="component" value="Unassembled WGS sequence"/>
</dbReference>
<comment type="caution">
    <text evidence="1">The sequence shown here is derived from an EMBL/GenBank/DDBJ whole genome shotgun (WGS) entry which is preliminary data.</text>
</comment>
<name>W9GLV5_9MICO</name>
<dbReference type="PANTHER" id="PTHR41791">
    <property type="entry name" value="SSL7039 PROTEIN"/>
    <property type="match status" value="1"/>
</dbReference>
<proteinExistence type="predicted"/>
<dbReference type="OrthoDB" id="9800258at2"/>
<dbReference type="RefSeq" id="WP_034713722.1">
    <property type="nucleotide sequence ID" value="NZ_AWQS01000017.1"/>
</dbReference>
<protein>
    <submittedName>
        <fullName evidence="1">Addiction module protein</fullName>
    </submittedName>
</protein>
<keyword evidence="2" id="KW-1185">Reference proteome</keyword>
<organism evidence="1 2">
    <name type="scientific">Intrasporangium chromatireducens Q5-1</name>
    <dbReference type="NCBI Taxonomy" id="584657"/>
    <lineage>
        <taxon>Bacteria</taxon>
        <taxon>Bacillati</taxon>
        <taxon>Actinomycetota</taxon>
        <taxon>Actinomycetes</taxon>
        <taxon>Micrococcales</taxon>
        <taxon>Intrasporangiaceae</taxon>
        <taxon>Intrasporangium</taxon>
    </lineage>
</organism>
<evidence type="ECO:0000313" key="1">
    <source>
        <dbReference type="EMBL" id="EWT07241.1"/>
    </source>
</evidence>
<sequence length="110" mass="12439">MIEVVQAGEFEKWIRKLKDRQGKLRILKRIDRLANGNPGDVAPVGNGLSELRLDVGPGYRVYYLQERDALVLLLCGGDKSTQQKDIEKAHELADGWRADQRGRNGDSDDY</sequence>
<gene>
    <name evidence="1" type="ORF">N864_09285</name>
</gene>
<reference evidence="2" key="1">
    <citation type="submission" date="2013-08" db="EMBL/GenBank/DDBJ databases">
        <title>Intrasporangium oryzae NRRL B-24470.</title>
        <authorList>
            <person name="Liu H."/>
            <person name="Wang G."/>
        </authorList>
    </citation>
    <scope>NUCLEOTIDE SEQUENCE [LARGE SCALE GENOMIC DNA]</scope>
    <source>
        <strain evidence="2">Q5-1</strain>
    </source>
</reference>
<dbReference type="PIRSF" id="PIRSF028744">
    <property type="entry name" value="Addict_mod_HI1419"/>
    <property type="match status" value="1"/>
</dbReference>
<dbReference type="SUPFAM" id="SSF143011">
    <property type="entry name" value="RelE-like"/>
    <property type="match status" value="1"/>
</dbReference>
<dbReference type="PANTHER" id="PTHR41791:SF1">
    <property type="entry name" value="SSL7039 PROTEIN"/>
    <property type="match status" value="1"/>
</dbReference>
<dbReference type="NCBIfam" id="TIGR02683">
    <property type="entry name" value="upstrm_HI1419"/>
    <property type="match status" value="1"/>
</dbReference>